<evidence type="ECO:0000313" key="7">
    <source>
        <dbReference type="Proteomes" id="UP000640489"/>
    </source>
</evidence>
<dbReference type="PANTHER" id="PTHR30146">
    <property type="entry name" value="LACI-RELATED TRANSCRIPTIONAL REPRESSOR"/>
    <property type="match status" value="1"/>
</dbReference>
<evidence type="ECO:0000256" key="1">
    <source>
        <dbReference type="ARBA" id="ARBA00023015"/>
    </source>
</evidence>
<evidence type="ECO:0000256" key="4">
    <source>
        <dbReference type="SAM" id="MobiDB-lite"/>
    </source>
</evidence>
<dbReference type="Gene3D" id="3.40.50.2300">
    <property type="match status" value="2"/>
</dbReference>
<dbReference type="EMBL" id="JADKPN010000005">
    <property type="protein sequence ID" value="MBF4763698.1"/>
    <property type="molecule type" value="Genomic_DNA"/>
</dbReference>
<feature type="domain" description="HTH lacI-type" evidence="5">
    <location>
        <begin position="6"/>
        <end position="60"/>
    </location>
</feature>
<dbReference type="GO" id="GO:0003700">
    <property type="term" value="F:DNA-binding transcription factor activity"/>
    <property type="evidence" value="ECO:0007669"/>
    <property type="project" value="TreeGrafter"/>
</dbReference>
<dbReference type="Proteomes" id="UP000640489">
    <property type="component" value="Unassembled WGS sequence"/>
</dbReference>
<dbReference type="InterPro" id="IPR046335">
    <property type="entry name" value="LacI/GalR-like_sensor"/>
</dbReference>
<dbReference type="PROSITE" id="PS50932">
    <property type="entry name" value="HTH_LACI_2"/>
    <property type="match status" value="1"/>
</dbReference>
<dbReference type="SUPFAM" id="SSF53822">
    <property type="entry name" value="Periplasmic binding protein-like I"/>
    <property type="match status" value="1"/>
</dbReference>
<comment type="caution">
    <text evidence="6">The sequence shown here is derived from an EMBL/GenBank/DDBJ whole genome shotgun (WGS) entry which is preliminary data.</text>
</comment>
<dbReference type="SUPFAM" id="SSF47413">
    <property type="entry name" value="lambda repressor-like DNA-binding domains"/>
    <property type="match status" value="1"/>
</dbReference>
<keyword evidence="3" id="KW-0804">Transcription</keyword>
<dbReference type="AlphaFoldDB" id="A0A930VC29"/>
<dbReference type="SMART" id="SM00354">
    <property type="entry name" value="HTH_LACI"/>
    <property type="match status" value="1"/>
</dbReference>
<accession>A0A930VC29</accession>
<dbReference type="PANTHER" id="PTHR30146:SF155">
    <property type="entry name" value="ALANINE RACEMASE"/>
    <property type="match status" value="1"/>
</dbReference>
<keyword evidence="2 6" id="KW-0238">DNA-binding</keyword>
<gene>
    <name evidence="6" type="ORF">ISU07_11225</name>
</gene>
<evidence type="ECO:0000259" key="5">
    <source>
        <dbReference type="PROSITE" id="PS50932"/>
    </source>
</evidence>
<feature type="region of interest" description="Disordered" evidence="4">
    <location>
        <begin position="327"/>
        <end position="347"/>
    </location>
</feature>
<evidence type="ECO:0000313" key="6">
    <source>
        <dbReference type="EMBL" id="MBF4763698.1"/>
    </source>
</evidence>
<keyword evidence="7" id="KW-1185">Reference proteome</keyword>
<dbReference type="CDD" id="cd01392">
    <property type="entry name" value="HTH_LacI"/>
    <property type="match status" value="1"/>
</dbReference>
<proteinExistence type="predicted"/>
<dbReference type="InterPro" id="IPR010982">
    <property type="entry name" value="Lambda_DNA-bd_dom_sf"/>
</dbReference>
<dbReference type="InterPro" id="IPR028082">
    <property type="entry name" value="Peripla_BP_I"/>
</dbReference>
<dbReference type="GO" id="GO:0000976">
    <property type="term" value="F:transcription cis-regulatory region binding"/>
    <property type="evidence" value="ECO:0007669"/>
    <property type="project" value="TreeGrafter"/>
</dbReference>
<dbReference type="PROSITE" id="PS00356">
    <property type="entry name" value="HTH_LACI_1"/>
    <property type="match status" value="1"/>
</dbReference>
<dbReference type="Pfam" id="PF00356">
    <property type="entry name" value="LacI"/>
    <property type="match status" value="1"/>
</dbReference>
<organism evidence="6 7">
    <name type="scientific">Nocardioides islandensis</name>
    <dbReference type="NCBI Taxonomy" id="433663"/>
    <lineage>
        <taxon>Bacteria</taxon>
        <taxon>Bacillati</taxon>
        <taxon>Actinomycetota</taxon>
        <taxon>Actinomycetes</taxon>
        <taxon>Propionibacteriales</taxon>
        <taxon>Nocardioidaceae</taxon>
        <taxon>Nocardioides</taxon>
    </lineage>
</organism>
<sequence length="347" mass="36654">MSTRRPTIADVARAAGVSRGAVSFALNDRPGVADATRDRIRAVAAELGFTPSHRARALSSSRALAVGLVIARQPETLSADPFFPAFIAGIEKTLAARGQALLLQVVPDQETERRSYENLAASSRVDGVFLTDLRVDDPRPDLLESLGLPTVVIAPAPIGCRWPVVAVDDRPGISAAVEHLVSLGHERIAHVAGPQEFVHSRSRQEAWADALRVAGLEESPYVWSDFSPSGGARATEELLDLPEPPTAIVFANDLMAIAGTAAAQARGLHVPDDLSVTGFDDTAISGYLRPPLTTVRTDAVAWGSAAADCLLSLVNGDTCPDVLLPPPDLVLRSSTAPPRPTTETDHA</sequence>
<reference evidence="6" key="1">
    <citation type="submission" date="2020-11" db="EMBL/GenBank/DDBJ databases">
        <title>Nocardioides sp. nov., isolated from Soil of Cynanchum wilfordii Hemsley rhizosphere.</title>
        <authorList>
            <person name="Lee J.-S."/>
            <person name="Suh M.K."/>
            <person name="Kim J.-S."/>
        </authorList>
    </citation>
    <scope>NUCLEOTIDE SEQUENCE</scope>
    <source>
        <strain evidence="6">KCTC 19275</strain>
    </source>
</reference>
<dbReference type="Pfam" id="PF13377">
    <property type="entry name" value="Peripla_BP_3"/>
    <property type="match status" value="1"/>
</dbReference>
<evidence type="ECO:0000256" key="3">
    <source>
        <dbReference type="ARBA" id="ARBA00023163"/>
    </source>
</evidence>
<dbReference type="Gene3D" id="1.10.260.40">
    <property type="entry name" value="lambda repressor-like DNA-binding domains"/>
    <property type="match status" value="1"/>
</dbReference>
<dbReference type="InterPro" id="IPR000843">
    <property type="entry name" value="HTH_LacI"/>
</dbReference>
<dbReference type="CDD" id="cd06267">
    <property type="entry name" value="PBP1_LacI_sugar_binding-like"/>
    <property type="match status" value="1"/>
</dbReference>
<keyword evidence="1" id="KW-0805">Transcription regulation</keyword>
<evidence type="ECO:0000256" key="2">
    <source>
        <dbReference type="ARBA" id="ARBA00023125"/>
    </source>
</evidence>
<name>A0A930VC29_9ACTN</name>
<protein>
    <submittedName>
        <fullName evidence="6">LacI family DNA-binding transcriptional regulator</fullName>
    </submittedName>
</protein>